<accession>A0A9W7BYU3</accession>
<dbReference type="InterPro" id="IPR011889">
    <property type="entry name" value="Liste_lipo_26"/>
</dbReference>
<comment type="caution">
    <text evidence="1">The sequence shown here is derived from an EMBL/GenBank/DDBJ whole genome shotgun (WGS) entry which is preliminary data.</text>
</comment>
<dbReference type="InterPro" id="IPR009030">
    <property type="entry name" value="Growth_fac_rcpt_cys_sf"/>
</dbReference>
<dbReference type="NCBIfam" id="TIGR02167">
    <property type="entry name" value="Liste_lipo_26"/>
    <property type="match status" value="1"/>
</dbReference>
<dbReference type="Proteomes" id="UP001162640">
    <property type="component" value="Unassembled WGS sequence"/>
</dbReference>
<proteinExistence type="predicted"/>
<dbReference type="EMBL" id="BLQM01000656">
    <property type="protein sequence ID" value="GMH96172.1"/>
    <property type="molecule type" value="Genomic_DNA"/>
</dbReference>
<sequence length="653" mass="68214">MSQLFYNKQNFNDNISGWDVSLVTNMEYMFFYASVFNQDLSGWDVSSVTTIRSMFGSASVFNQDLNKWNVCKVTNFDYMFYASGMSGTDLSSLKSNCVNCPSGKYSGSGEFVSPEGNPCTGCVAGKYNDSPGAETCTICAAGSYSGSALTSCTVCPAGKYNPDQATSASLHVPNSCTACSPGTKLEDRGTDAERHNADDDCELCGPGYYSNDEEGSASCSPCPDGEVSPAGASACSSCPAGYECVRGTTTPCATGKYSEGGSNCGPCEKGYRCPGGTDRQECLPGSHQSAVSSSTCFPCEAGKFQQGRGMETCDDCLAGYFCPERTVNPVACGSVALFCEAEATIVAAASSGYYTTPATEEASTTRTSQTICEVGFACVGGVKTSCNGPGQYADETGLSACKSAPAGKKPTSDRQHVESCPLGKFSLGGQDECTPCDGEGQYADETGLSACKSAPAGKKPTSDRQNVENCPAGTYSTGATDIDGCKECPAGEHSLEGSGYCQNCPQYMEYSETENKCVCMDSFTRGDGDGNDGTCTCEPGFTLTGKSCSACEIGRYKEDHGVHSCSRCEDVLKRSVTTSENSTDIGACACPAGKYNSMEKSCVDVDEGVDGLTPSMTLATLKLEPGYWRTGTTSIDIRECPITNACIGGNNST</sequence>
<dbReference type="InterPro" id="IPR005046">
    <property type="entry name" value="DUF285"/>
</dbReference>
<feature type="non-terminal residue" evidence="1">
    <location>
        <position position="653"/>
    </location>
</feature>
<dbReference type="Gene3D" id="2.10.50.10">
    <property type="entry name" value="Tumor Necrosis Factor Receptor, subunit A, domain 2"/>
    <property type="match status" value="4"/>
</dbReference>
<name>A0A9W7BYU3_9STRA</name>
<dbReference type="Pfam" id="PF03382">
    <property type="entry name" value="DUF285"/>
    <property type="match status" value="1"/>
</dbReference>
<dbReference type="PANTHER" id="PTHR46967:SF2">
    <property type="entry name" value="SUSHI, VON WILLEBRAND FACTOR TYPE A, EGF AND PENTRAXIN DOMAIN-CONTAINING PROTEIN 1-LIKE"/>
    <property type="match status" value="1"/>
</dbReference>
<organism evidence="1 2">
    <name type="scientific">Triparma laevis f. inornata</name>
    <dbReference type="NCBI Taxonomy" id="1714386"/>
    <lineage>
        <taxon>Eukaryota</taxon>
        <taxon>Sar</taxon>
        <taxon>Stramenopiles</taxon>
        <taxon>Ochrophyta</taxon>
        <taxon>Bolidophyceae</taxon>
        <taxon>Parmales</taxon>
        <taxon>Triparmaceae</taxon>
        <taxon>Triparma</taxon>
    </lineage>
</organism>
<dbReference type="SMART" id="SM01411">
    <property type="entry name" value="Ephrin_rec_like"/>
    <property type="match status" value="8"/>
</dbReference>
<gene>
    <name evidence="1" type="ORF">TL16_g13280</name>
</gene>
<reference evidence="2" key="1">
    <citation type="journal article" date="2023" name="Commun. Biol.">
        <title>Genome analysis of Parmales, the sister group of diatoms, reveals the evolutionary specialization of diatoms from phago-mixotrophs to photoautotrophs.</title>
        <authorList>
            <person name="Ban H."/>
            <person name="Sato S."/>
            <person name="Yoshikawa S."/>
            <person name="Yamada K."/>
            <person name="Nakamura Y."/>
            <person name="Ichinomiya M."/>
            <person name="Sato N."/>
            <person name="Blanc-Mathieu R."/>
            <person name="Endo H."/>
            <person name="Kuwata A."/>
            <person name="Ogata H."/>
        </authorList>
    </citation>
    <scope>NUCLEOTIDE SEQUENCE [LARGE SCALE GENOMIC DNA]</scope>
</reference>
<dbReference type="PANTHER" id="PTHR46967">
    <property type="entry name" value="INSULIN-LIKE GROWTH FACTOR BINDING PROTEIN,N-TERMINAL"/>
    <property type="match status" value="1"/>
</dbReference>
<evidence type="ECO:0000313" key="2">
    <source>
        <dbReference type="Proteomes" id="UP001162640"/>
    </source>
</evidence>
<evidence type="ECO:0000313" key="1">
    <source>
        <dbReference type="EMBL" id="GMH96172.1"/>
    </source>
</evidence>
<protein>
    <submittedName>
        <fullName evidence="1">Uncharacterized protein</fullName>
    </submittedName>
</protein>
<dbReference type="SUPFAM" id="SSF57184">
    <property type="entry name" value="Growth factor receptor domain"/>
    <property type="match status" value="3"/>
</dbReference>
<dbReference type="AlphaFoldDB" id="A0A9W7BYU3"/>